<dbReference type="PROSITE" id="PS50157">
    <property type="entry name" value="ZINC_FINGER_C2H2_2"/>
    <property type="match status" value="1"/>
</dbReference>
<name>A0AAI9VFL0_9PEZI</name>
<dbReference type="AlphaFoldDB" id="A0AAI9VFL0"/>
<reference evidence="3" key="1">
    <citation type="submission" date="2016-11" db="EMBL/GenBank/DDBJ databases">
        <title>The genome sequence of Colletotrichum cuscutae.</title>
        <authorList>
            <person name="Baroncelli R."/>
        </authorList>
    </citation>
    <scope>NUCLEOTIDE SEQUENCE</scope>
    <source>
        <strain evidence="3">IMI 304802</strain>
    </source>
</reference>
<feature type="domain" description="C2H2-type" evidence="2">
    <location>
        <begin position="77"/>
        <end position="107"/>
    </location>
</feature>
<evidence type="ECO:0000256" key="1">
    <source>
        <dbReference type="PROSITE-ProRule" id="PRU00042"/>
    </source>
</evidence>
<evidence type="ECO:0000259" key="2">
    <source>
        <dbReference type="PROSITE" id="PS50157"/>
    </source>
</evidence>
<dbReference type="SUPFAM" id="SSF57667">
    <property type="entry name" value="beta-beta-alpha zinc fingers"/>
    <property type="match status" value="1"/>
</dbReference>
<dbReference type="InterPro" id="IPR013087">
    <property type="entry name" value="Znf_C2H2_type"/>
</dbReference>
<keyword evidence="1" id="KW-0863">Zinc-finger</keyword>
<gene>
    <name evidence="3" type="ORF">CCUS01_03982</name>
</gene>
<dbReference type="GO" id="GO:0008270">
    <property type="term" value="F:zinc ion binding"/>
    <property type="evidence" value="ECO:0007669"/>
    <property type="project" value="UniProtKB-KW"/>
</dbReference>
<protein>
    <recommendedName>
        <fullName evidence="2">C2H2-type domain-containing protein</fullName>
    </recommendedName>
</protein>
<sequence>MSQVHLRNMGHLPQARPYWNNTKKITSTAASQAWNTLPPALFRAPKTQSRLNYDATSVGMFTQGFGSRCKIKHEKPFKCRAGDCSWAFRYRKDLKRHCEQRHSDREGYFCPFAGCKYSQEKGVGIKRKSNWQRHVQTQLRG</sequence>
<keyword evidence="1" id="KW-0862">Zinc</keyword>
<comment type="caution">
    <text evidence="3">The sequence shown here is derived from an EMBL/GenBank/DDBJ whole genome shotgun (WGS) entry which is preliminary data.</text>
</comment>
<evidence type="ECO:0000313" key="3">
    <source>
        <dbReference type="EMBL" id="KAK1484270.1"/>
    </source>
</evidence>
<proteinExistence type="predicted"/>
<dbReference type="PROSITE" id="PS00028">
    <property type="entry name" value="ZINC_FINGER_C2H2_1"/>
    <property type="match status" value="1"/>
</dbReference>
<dbReference type="EMBL" id="MPDP01000079">
    <property type="protein sequence ID" value="KAK1484270.1"/>
    <property type="molecule type" value="Genomic_DNA"/>
</dbReference>
<keyword evidence="4" id="KW-1185">Reference proteome</keyword>
<dbReference type="Proteomes" id="UP001239213">
    <property type="component" value="Unassembled WGS sequence"/>
</dbReference>
<dbReference type="Gene3D" id="3.30.160.60">
    <property type="entry name" value="Classic Zinc Finger"/>
    <property type="match status" value="1"/>
</dbReference>
<dbReference type="InterPro" id="IPR036236">
    <property type="entry name" value="Znf_C2H2_sf"/>
</dbReference>
<accession>A0AAI9VFL0</accession>
<evidence type="ECO:0000313" key="4">
    <source>
        <dbReference type="Proteomes" id="UP001239213"/>
    </source>
</evidence>
<organism evidence="3 4">
    <name type="scientific">Colletotrichum cuscutae</name>
    <dbReference type="NCBI Taxonomy" id="1209917"/>
    <lineage>
        <taxon>Eukaryota</taxon>
        <taxon>Fungi</taxon>
        <taxon>Dikarya</taxon>
        <taxon>Ascomycota</taxon>
        <taxon>Pezizomycotina</taxon>
        <taxon>Sordariomycetes</taxon>
        <taxon>Hypocreomycetidae</taxon>
        <taxon>Glomerellales</taxon>
        <taxon>Glomerellaceae</taxon>
        <taxon>Colletotrichum</taxon>
        <taxon>Colletotrichum acutatum species complex</taxon>
    </lineage>
</organism>
<keyword evidence="1" id="KW-0479">Metal-binding</keyword>